<dbReference type="Proteomes" id="UP001228581">
    <property type="component" value="Unassembled WGS sequence"/>
</dbReference>
<gene>
    <name evidence="2" type="ORF">QNI19_12315</name>
</gene>
<dbReference type="CDD" id="cd00038">
    <property type="entry name" value="CAP_ED"/>
    <property type="match status" value="1"/>
</dbReference>
<reference evidence="2 3" key="1">
    <citation type="submission" date="2023-05" db="EMBL/GenBank/DDBJ databases">
        <authorList>
            <person name="Zhang X."/>
        </authorList>
    </citation>
    <scope>NUCLEOTIDE SEQUENCE [LARGE SCALE GENOMIC DNA]</scope>
    <source>
        <strain evidence="2 3">DM2B3-1</strain>
    </source>
</reference>
<sequence>MFEIYEKIYSLLSSIYPLSDEIREIIPAFFLQHQFPRRTLLLEEGQICDRVYFIDTGLARAFYNLDGQDTTAWFMEEGDIIISVQSFFLQKPSSESIELLEDSTLVSIRYSDLQHLYHQFPAFNFNGRVLTERYYVKGEERATSLRRLTAQERYLNLLETNPKLFNRAPLKHIASFLGMAPETLSRLRAKER</sequence>
<name>A0ABT7CJ22_9BACT</name>
<evidence type="ECO:0000313" key="3">
    <source>
        <dbReference type="Proteomes" id="UP001228581"/>
    </source>
</evidence>
<dbReference type="InterPro" id="IPR014710">
    <property type="entry name" value="RmlC-like_jellyroll"/>
</dbReference>
<dbReference type="Pfam" id="PF00027">
    <property type="entry name" value="cNMP_binding"/>
    <property type="match status" value="1"/>
</dbReference>
<comment type="caution">
    <text evidence="2">The sequence shown here is derived from an EMBL/GenBank/DDBJ whole genome shotgun (WGS) entry which is preliminary data.</text>
</comment>
<protein>
    <submittedName>
        <fullName evidence="2">Crp/Fnr family transcriptional regulator</fullName>
    </submittedName>
</protein>
<accession>A0ABT7CJ22</accession>
<dbReference type="InterPro" id="IPR018490">
    <property type="entry name" value="cNMP-bd_dom_sf"/>
</dbReference>
<organism evidence="2 3">
    <name type="scientific">Xanthocytophaga flava</name>
    <dbReference type="NCBI Taxonomy" id="3048013"/>
    <lineage>
        <taxon>Bacteria</taxon>
        <taxon>Pseudomonadati</taxon>
        <taxon>Bacteroidota</taxon>
        <taxon>Cytophagia</taxon>
        <taxon>Cytophagales</taxon>
        <taxon>Rhodocytophagaceae</taxon>
        <taxon>Xanthocytophaga</taxon>
    </lineage>
</organism>
<evidence type="ECO:0000259" key="1">
    <source>
        <dbReference type="PROSITE" id="PS50042"/>
    </source>
</evidence>
<dbReference type="Gene3D" id="2.60.120.10">
    <property type="entry name" value="Jelly Rolls"/>
    <property type="match status" value="1"/>
</dbReference>
<dbReference type="RefSeq" id="WP_313996218.1">
    <property type="nucleotide sequence ID" value="NZ_JASJOT010000006.1"/>
</dbReference>
<dbReference type="EMBL" id="JASJOT010000006">
    <property type="protein sequence ID" value="MDJ1493718.1"/>
    <property type="molecule type" value="Genomic_DNA"/>
</dbReference>
<proteinExistence type="predicted"/>
<dbReference type="PROSITE" id="PS50042">
    <property type="entry name" value="CNMP_BINDING_3"/>
    <property type="match status" value="1"/>
</dbReference>
<evidence type="ECO:0000313" key="2">
    <source>
        <dbReference type="EMBL" id="MDJ1493718.1"/>
    </source>
</evidence>
<dbReference type="InterPro" id="IPR000595">
    <property type="entry name" value="cNMP-bd_dom"/>
</dbReference>
<dbReference type="SUPFAM" id="SSF51206">
    <property type="entry name" value="cAMP-binding domain-like"/>
    <property type="match status" value="1"/>
</dbReference>
<keyword evidence="3" id="KW-1185">Reference proteome</keyword>
<feature type="domain" description="Cyclic nucleotide-binding" evidence="1">
    <location>
        <begin position="20"/>
        <end position="116"/>
    </location>
</feature>